<feature type="compositionally biased region" description="Basic and acidic residues" evidence="2">
    <location>
        <begin position="34"/>
        <end position="45"/>
    </location>
</feature>
<dbReference type="Proteomes" id="UP000660262">
    <property type="component" value="Unassembled WGS sequence"/>
</dbReference>
<feature type="coiled-coil region" evidence="1">
    <location>
        <begin position="507"/>
        <end position="594"/>
    </location>
</feature>
<keyword evidence="1" id="KW-0175">Coiled coil</keyword>
<gene>
    <name evidence="3" type="ORF">PPROV_000938800</name>
</gene>
<accession>A0A830I0J2</accession>
<evidence type="ECO:0000256" key="1">
    <source>
        <dbReference type="SAM" id="Coils"/>
    </source>
</evidence>
<keyword evidence="4" id="KW-1185">Reference proteome</keyword>
<dbReference type="AlphaFoldDB" id="A0A830I0J2"/>
<feature type="compositionally biased region" description="Basic and acidic residues" evidence="2">
    <location>
        <begin position="1070"/>
        <end position="1083"/>
    </location>
</feature>
<protein>
    <submittedName>
        <fullName evidence="3">Uncharacterized protein</fullName>
    </submittedName>
</protein>
<feature type="region of interest" description="Disordered" evidence="2">
    <location>
        <begin position="1"/>
        <end position="20"/>
    </location>
</feature>
<name>A0A830I0J2_9CHLO</name>
<feature type="coiled-coil region" evidence="1">
    <location>
        <begin position="229"/>
        <end position="388"/>
    </location>
</feature>
<organism evidence="3 4">
    <name type="scientific">Pycnococcus provasolii</name>
    <dbReference type="NCBI Taxonomy" id="41880"/>
    <lineage>
        <taxon>Eukaryota</taxon>
        <taxon>Viridiplantae</taxon>
        <taxon>Chlorophyta</taxon>
        <taxon>Pseudoscourfieldiophyceae</taxon>
        <taxon>Pseudoscourfieldiales</taxon>
        <taxon>Pycnococcaceae</taxon>
        <taxon>Pycnococcus</taxon>
    </lineage>
</organism>
<evidence type="ECO:0000256" key="2">
    <source>
        <dbReference type="SAM" id="MobiDB-lite"/>
    </source>
</evidence>
<evidence type="ECO:0000313" key="4">
    <source>
        <dbReference type="Proteomes" id="UP000660262"/>
    </source>
</evidence>
<feature type="region of interest" description="Disordered" evidence="2">
    <location>
        <begin position="34"/>
        <end position="62"/>
    </location>
</feature>
<feature type="coiled-coil region" evidence="1">
    <location>
        <begin position="851"/>
        <end position="920"/>
    </location>
</feature>
<feature type="compositionally biased region" description="Low complexity" evidence="2">
    <location>
        <begin position="1132"/>
        <end position="1158"/>
    </location>
</feature>
<feature type="region of interest" description="Disordered" evidence="2">
    <location>
        <begin position="1070"/>
        <end position="1182"/>
    </location>
</feature>
<feature type="compositionally biased region" description="Basic and acidic residues" evidence="2">
    <location>
        <begin position="1120"/>
        <end position="1129"/>
    </location>
</feature>
<proteinExistence type="predicted"/>
<evidence type="ECO:0000313" key="3">
    <source>
        <dbReference type="EMBL" id="GHP10657.1"/>
    </source>
</evidence>
<comment type="caution">
    <text evidence="3">The sequence shown here is derived from an EMBL/GenBank/DDBJ whole genome shotgun (WGS) entry which is preliminary data.</text>
</comment>
<dbReference type="EMBL" id="BNJQ01000030">
    <property type="protein sequence ID" value="GHP10657.1"/>
    <property type="molecule type" value="Genomic_DNA"/>
</dbReference>
<reference evidence="3" key="1">
    <citation type="submission" date="2020-10" db="EMBL/GenBank/DDBJ databases">
        <title>Unveiling of a novel bifunctional photoreceptor, Dualchrome1, isolated from a cosmopolitan green alga.</title>
        <authorList>
            <person name="Suzuki S."/>
            <person name="Kawachi M."/>
        </authorList>
    </citation>
    <scope>NUCLEOTIDE SEQUENCE</scope>
    <source>
        <strain evidence="3">NIES 2893</strain>
    </source>
</reference>
<feature type="compositionally biased region" description="Low complexity" evidence="2">
    <location>
        <begin position="1094"/>
        <end position="1108"/>
    </location>
</feature>
<sequence>MAAAEDGETPRPTTNGKAHASFAEAWDAYVDTQEKLRQSTRKEATRPALARRLYDDDDDDDHNDDDDAVAVGKIIVPPRRSQRYSILDSDIAPLLRRMLRKFRAKASARRATRLLVARTQMRGRALRRARDCLRSWRRRTVAATRSLQRYSYRNFLAPAATAFLVWSVRVQATNYLRSREIDTKRGKYLVSRVARLGVQARLRWRVFSAWRMALAAKPSARAALAREEVSEARREAAGTDSELARVQAQLKATLSELEATNHRAEEASARREAEIAGLRERMREEVARFESEVAAARESAHVEISRLETEAAAARAEAMEKHQENARLEAKLARAERNVENTGEEASRLALTARQEMTSQVVDLQETIEALEHRLAEAEEQASLSRSLQEQLDAHSSDRLRAEALADFLSSELEQKAAEAALLGSDVRDMRDEHARAVGASTGMAREASEAFREAENMRSKCAMLESDSRRMSEELEDCRTALRESEQVVGDLRRQLVETHHDVVAARSLEERAKAEHAVMQKLLRQSEQIDERRQAMELKHEHALDRAELDNRQLSHRVPQLEAQLADVRGRLAAAQAEAMKHADERSRAEMELKAVQSAAEAERDTMDSTIAEIRRDCDAKLDELANVAGEARNEARLLSERLETERLRPDALAAELSAAETENDMRSRESAGLRAMMESLEEELHVARMHITMLEAGEKFQKRGTPISAAAIAAASSPGPSPGGVETAAVLSPGETATTALQRELARARTRLNHYESREMEMKLREEELLELRTKASTGETTTDHLRRELGDAERSLRLRTEELDEVKARLAEQSVPAASTAVDDSHQKATMKIADLEQRMPDLVSSRDALKTRHEESERKLELAAKRADHLTAEATRLEAVRADVSAERDALQAALDEARALESRKDARIAELERELEQRGVVTPPPMSTDAAEAEAEALRSTIDGMRASMGQKDARLAEQARELSRAHEQIDMLQSALDAASSGGGDVGGGTNVPEEVEEELSELRGAAEMQRFQNVALREETEELREMLKSKDHELVQALDELSRKEANFEALLTAAREEVSSLQEKLRQQQARETKMAVPPTPPPFASTSSSSSSSQQQHSIPPPSRRASTKRTPEVDEDRNIFTSAALARRRASTTSSPPTSSTSTPTSSGRGGGGGGPPPPPPPRSRRGSAWK</sequence>